<proteinExistence type="predicted"/>
<keyword evidence="3" id="KW-1185">Reference proteome</keyword>
<dbReference type="HOGENOM" id="CLU_2083725_0_0_11"/>
<organism evidence="2 3">
    <name type="scientific">Phycicoccus elongatus Lp2</name>
    <dbReference type="NCBI Taxonomy" id="1193181"/>
    <lineage>
        <taxon>Bacteria</taxon>
        <taxon>Bacillati</taxon>
        <taxon>Actinomycetota</taxon>
        <taxon>Actinomycetes</taxon>
        <taxon>Micrococcales</taxon>
        <taxon>Intrasporangiaceae</taxon>
        <taxon>Phycicoccus</taxon>
    </lineage>
</organism>
<dbReference type="EMBL" id="CAIZ01000116">
    <property type="protein sequence ID" value="CCH69998.1"/>
    <property type="molecule type" value="Genomic_DNA"/>
</dbReference>
<feature type="compositionally biased region" description="Basic residues" evidence="1">
    <location>
        <begin position="1"/>
        <end position="12"/>
    </location>
</feature>
<evidence type="ECO:0000313" key="3">
    <source>
        <dbReference type="Proteomes" id="UP000013167"/>
    </source>
</evidence>
<reference evidence="2 3" key="1">
    <citation type="journal article" date="2013" name="ISME J.">
        <title>A metabolic model for members of the genus Tetrasphaera involved in enhanced biological phosphorus removal.</title>
        <authorList>
            <person name="Kristiansen R."/>
            <person name="Nguyen H.T.T."/>
            <person name="Saunders A.M."/>
            <person name="Nielsen J.L."/>
            <person name="Wimmer R."/>
            <person name="Le V.Q."/>
            <person name="McIlroy S.J."/>
            <person name="Petrovski S."/>
            <person name="Seviour R.J."/>
            <person name="Calteau A."/>
            <person name="Nielsen K.L."/>
            <person name="Nielsen P.H."/>
        </authorList>
    </citation>
    <scope>NUCLEOTIDE SEQUENCE [LARGE SCALE GENOMIC DNA]</scope>
    <source>
        <strain evidence="2 3">Lp2</strain>
    </source>
</reference>
<accession>N0DZC4</accession>
<feature type="region of interest" description="Disordered" evidence="1">
    <location>
        <begin position="83"/>
        <end position="117"/>
    </location>
</feature>
<dbReference type="Proteomes" id="UP000013167">
    <property type="component" value="Unassembled WGS sequence"/>
</dbReference>
<dbReference type="STRING" id="1193181.BN10_470033"/>
<name>N0DZC4_9MICO</name>
<gene>
    <name evidence="2" type="ORF">BN10_470033</name>
</gene>
<feature type="region of interest" description="Disordered" evidence="1">
    <location>
        <begin position="1"/>
        <end position="54"/>
    </location>
</feature>
<protein>
    <submittedName>
        <fullName evidence="2">Uncharacterized protein</fullName>
    </submittedName>
</protein>
<sequence length="117" mass="12079">MAGPARPRRAGTGRRVGPGRVAQPLRWHRRAPPRDQGVSPTPGLRRASLNTREGAAYTRGVFVNGFTSGRGIADAGVAAHPLAQMPGSPSGQGHTPSRMAANPAMGPSACAYSRKGS</sequence>
<comment type="caution">
    <text evidence="2">The sequence shown here is derived from an EMBL/GenBank/DDBJ whole genome shotgun (WGS) entry which is preliminary data.</text>
</comment>
<evidence type="ECO:0000313" key="2">
    <source>
        <dbReference type="EMBL" id="CCH69998.1"/>
    </source>
</evidence>
<dbReference type="AlphaFoldDB" id="N0DZC4"/>
<evidence type="ECO:0000256" key="1">
    <source>
        <dbReference type="SAM" id="MobiDB-lite"/>
    </source>
</evidence>
<feature type="compositionally biased region" description="Low complexity" evidence="1">
    <location>
        <begin position="13"/>
        <end position="22"/>
    </location>
</feature>